<name>A0A1H3RXV5_9PSEU</name>
<proteinExistence type="predicted"/>
<organism evidence="1 2">
    <name type="scientific">Amycolatopsis xylanica</name>
    <dbReference type="NCBI Taxonomy" id="589385"/>
    <lineage>
        <taxon>Bacteria</taxon>
        <taxon>Bacillati</taxon>
        <taxon>Actinomycetota</taxon>
        <taxon>Actinomycetes</taxon>
        <taxon>Pseudonocardiales</taxon>
        <taxon>Pseudonocardiaceae</taxon>
        <taxon>Amycolatopsis</taxon>
    </lineage>
</organism>
<reference evidence="1 2" key="1">
    <citation type="submission" date="2016-10" db="EMBL/GenBank/DDBJ databases">
        <authorList>
            <person name="de Groot N.N."/>
        </authorList>
    </citation>
    <scope>NUCLEOTIDE SEQUENCE [LARGE SCALE GENOMIC DNA]</scope>
    <source>
        <strain evidence="1 2">CPCC 202699</strain>
    </source>
</reference>
<evidence type="ECO:0000313" key="2">
    <source>
        <dbReference type="Proteomes" id="UP000199515"/>
    </source>
</evidence>
<sequence length="141" mass="15764">MNLDIHRQVMDAVGDCSRPLEEYLRALWALGRDDWDREAWSEEAFVEVVTGALSSHVPQFDEVWRSADFVTGLGGWERVILSQVVELRDIEAGADAGRWNNLSVATYLECAMAAALDGVGELPPRTGDQLADFLIHGQRYE</sequence>
<protein>
    <submittedName>
        <fullName evidence="1">Uncharacterized protein</fullName>
    </submittedName>
</protein>
<keyword evidence="2" id="KW-1185">Reference proteome</keyword>
<dbReference type="Proteomes" id="UP000199515">
    <property type="component" value="Unassembled WGS sequence"/>
</dbReference>
<gene>
    <name evidence="1" type="ORF">SAMN05421504_11286</name>
</gene>
<evidence type="ECO:0000313" key="1">
    <source>
        <dbReference type="EMBL" id="SDZ30524.1"/>
    </source>
</evidence>
<dbReference type="AlphaFoldDB" id="A0A1H3RXV5"/>
<dbReference type="EMBL" id="FNON01000012">
    <property type="protein sequence ID" value="SDZ30524.1"/>
    <property type="molecule type" value="Genomic_DNA"/>
</dbReference>
<accession>A0A1H3RXV5</accession>
<dbReference type="STRING" id="589385.SAMN05421504_11286"/>